<feature type="compositionally biased region" description="Basic and acidic residues" evidence="1">
    <location>
        <begin position="37"/>
        <end position="47"/>
    </location>
</feature>
<reference evidence="3" key="1">
    <citation type="submission" date="2016-02" db="EMBL/GenBank/DDBJ databases">
        <title>Draft genome sequence of Microdochium bolleyi, a fungal endophyte of beachgrass.</title>
        <authorList>
            <consortium name="DOE Joint Genome Institute"/>
            <person name="David A.S."/>
            <person name="May G."/>
            <person name="Haridas S."/>
            <person name="Lim J."/>
            <person name="Wang M."/>
            <person name="Labutti K."/>
            <person name="Lipzen A."/>
            <person name="Barry K."/>
            <person name="Grigoriev I.V."/>
        </authorList>
    </citation>
    <scope>NUCLEOTIDE SEQUENCE [LARGE SCALE GENOMIC DNA]</scope>
    <source>
        <strain evidence="3">J235TASD1</strain>
    </source>
</reference>
<organism evidence="2 3">
    <name type="scientific">Microdochium bolleyi</name>
    <dbReference type="NCBI Taxonomy" id="196109"/>
    <lineage>
        <taxon>Eukaryota</taxon>
        <taxon>Fungi</taxon>
        <taxon>Dikarya</taxon>
        <taxon>Ascomycota</taxon>
        <taxon>Pezizomycotina</taxon>
        <taxon>Sordariomycetes</taxon>
        <taxon>Xylariomycetidae</taxon>
        <taxon>Xylariales</taxon>
        <taxon>Microdochiaceae</taxon>
        <taxon>Microdochium</taxon>
    </lineage>
</organism>
<name>A0A136IR86_9PEZI</name>
<dbReference type="AlphaFoldDB" id="A0A136IR86"/>
<dbReference type="InParanoid" id="A0A136IR86"/>
<proteinExistence type="predicted"/>
<feature type="region of interest" description="Disordered" evidence="1">
    <location>
        <begin position="1"/>
        <end position="22"/>
    </location>
</feature>
<feature type="compositionally biased region" description="Polar residues" evidence="1">
    <location>
        <begin position="82"/>
        <end position="92"/>
    </location>
</feature>
<protein>
    <submittedName>
        <fullName evidence="2">Uncharacterized protein</fullName>
    </submittedName>
</protein>
<dbReference type="Proteomes" id="UP000070501">
    <property type="component" value="Unassembled WGS sequence"/>
</dbReference>
<sequence>MGSDGPWAHRGRQDKGPRTSTALGYNGAFLFARDEAQAAQRHVDRSSHSSRTPRMLRKDGVLKRRKKPWRQQALTRDGQGASHASPSTQSADDATWGADPGPLSTHRSGPARGSPSPDVAPPHRRSAATASAFVSIESRRGDTEAEAALTQCRHGMIITKIPSAQQGDGEGPTVEEEEELKGIDEYCNRVLRRRIRLFIRRAGVVEEKLDWISILITPDAR</sequence>
<evidence type="ECO:0000313" key="3">
    <source>
        <dbReference type="Proteomes" id="UP000070501"/>
    </source>
</evidence>
<gene>
    <name evidence="2" type="ORF">Micbo1qcDRAFT_215815</name>
</gene>
<keyword evidence="3" id="KW-1185">Reference proteome</keyword>
<feature type="region of interest" description="Disordered" evidence="1">
    <location>
        <begin position="37"/>
        <end position="140"/>
    </location>
</feature>
<dbReference type="EMBL" id="KQ964262">
    <property type="protein sequence ID" value="KXJ87452.1"/>
    <property type="molecule type" value="Genomic_DNA"/>
</dbReference>
<accession>A0A136IR86</accession>
<evidence type="ECO:0000313" key="2">
    <source>
        <dbReference type="EMBL" id="KXJ87452.1"/>
    </source>
</evidence>
<evidence type="ECO:0000256" key="1">
    <source>
        <dbReference type="SAM" id="MobiDB-lite"/>
    </source>
</evidence>